<organism evidence="2 3">
    <name type="scientific">Colletotrichum navitas</name>
    <dbReference type="NCBI Taxonomy" id="681940"/>
    <lineage>
        <taxon>Eukaryota</taxon>
        <taxon>Fungi</taxon>
        <taxon>Dikarya</taxon>
        <taxon>Ascomycota</taxon>
        <taxon>Pezizomycotina</taxon>
        <taxon>Sordariomycetes</taxon>
        <taxon>Hypocreomycetidae</taxon>
        <taxon>Glomerellales</taxon>
        <taxon>Glomerellaceae</taxon>
        <taxon>Colletotrichum</taxon>
        <taxon>Colletotrichum graminicola species complex</taxon>
    </lineage>
</organism>
<dbReference type="EMBL" id="JAHLJV010000007">
    <property type="protein sequence ID" value="KAK1597767.1"/>
    <property type="molecule type" value="Genomic_DNA"/>
</dbReference>
<keyword evidence="3" id="KW-1185">Reference proteome</keyword>
<proteinExistence type="predicted"/>
<comment type="caution">
    <text evidence="2">The sequence shown here is derived from an EMBL/GenBank/DDBJ whole genome shotgun (WGS) entry which is preliminary data.</text>
</comment>
<evidence type="ECO:0000313" key="3">
    <source>
        <dbReference type="Proteomes" id="UP001230504"/>
    </source>
</evidence>
<name>A0AAD8V829_9PEZI</name>
<feature type="region of interest" description="Disordered" evidence="1">
    <location>
        <begin position="21"/>
        <end position="56"/>
    </location>
</feature>
<accession>A0AAD8V829</accession>
<sequence>MGTWRPRQQVPGLWRVMANSLADDSLTPASPRPDGPRRSSAARRLGPTKIRRPPRQ</sequence>
<evidence type="ECO:0000313" key="2">
    <source>
        <dbReference type="EMBL" id="KAK1597767.1"/>
    </source>
</evidence>
<dbReference type="Proteomes" id="UP001230504">
    <property type="component" value="Unassembled WGS sequence"/>
</dbReference>
<dbReference type="GeneID" id="85441149"/>
<protein>
    <submittedName>
        <fullName evidence="2">Uncharacterized protein</fullName>
    </submittedName>
</protein>
<reference evidence="2" key="1">
    <citation type="submission" date="2021-06" db="EMBL/GenBank/DDBJ databases">
        <title>Comparative genomics, transcriptomics and evolutionary studies reveal genomic signatures of adaptation to plant cell wall in hemibiotrophic fungi.</title>
        <authorList>
            <consortium name="DOE Joint Genome Institute"/>
            <person name="Baroncelli R."/>
            <person name="Diaz J.F."/>
            <person name="Benocci T."/>
            <person name="Peng M."/>
            <person name="Battaglia E."/>
            <person name="Haridas S."/>
            <person name="Andreopoulos W."/>
            <person name="Labutti K."/>
            <person name="Pangilinan J."/>
            <person name="Floch G.L."/>
            <person name="Makela M.R."/>
            <person name="Henrissat B."/>
            <person name="Grigoriev I.V."/>
            <person name="Crouch J.A."/>
            <person name="De Vries R.P."/>
            <person name="Sukno S.A."/>
            <person name="Thon M.R."/>
        </authorList>
    </citation>
    <scope>NUCLEOTIDE SEQUENCE</scope>
    <source>
        <strain evidence="2">CBS 125086</strain>
    </source>
</reference>
<dbReference type="AlphaFoldDB" id="A0AAD8V829"/>
<evidence type="ECO:0000256" key="1">
    <source>
        <dbReference type="SAM" id="MobiDB-lite"/>
    </source>
</evidence>
<dbReference type="RefSeq" id="XP_060418539.1">
    <property type="nucleotide sequence ID" value="XM_060556909.1"/>
</dbReference>
<gene>
    <name evidence="2" type="ORF">LY79DRAFT_541043</name>
</gene>